<evidence type="ECO:0000256" key="3">
    <source>
        <dbReference type="ARBA" id="ARBA00022840"/>
    </source>
</evidence>
<dbReference type="RefSeq" id="WP_062225731.1">
    <property type="nucleotide sequence ID" value="NZ_BBWR01000002.1"/>
</dbReference>
<evidence type="ECO:0000256" key="1">
    <source>
        <dbReference type="ARBA" id="ARBA00022741"/>
    </source>
</evidence>
<dbReference type="Gene3D" id="2.40.100.10">
    <property type="entry name" value="Cyclophilin-like"/>
    <property type="match status" value="1"/>
</dbReference>
<dbReference type="InterPro" id="IPR029000">
    <property type="entry name" value="Cyclophilin-like_dom_sf"/>
</dbReference>
<dbReference type="InterPro" id="IPR003778">
    <property type="entry name" value="CT_A_B"/>
</dbReference>
<dbReference type="PANTHER" id="PTHR43309:SF3">
    <property type="entry name" value="5-OXOPROLINASE SUBUNIT C"/>
    <property type="match status" value="1"/>
</dbReference>
<dbReference type="AlphaFoldDB" id="A0A0P0Z3U0"/>
<proteinExistence type="predicted"/>
<protein>
    <submittedName>
        <fullName evidence="5">Putative allophanate hydrolase subunit 2</fullName>
    </submittedName>
</protein>
<evidence type="ECO:0000313" key="5">
    <source>
        <dbReference type="EMBL" id="BAT28696.1"/>
    </source>
</evidence>
<dbReference type="EMBL" id="LC066377">
    <property type="protein sequence ID" value="BAT28696.1"/>
    <property type="molecule type" value="Genomic_DNA"/>
</dbReference>
<evidence type="ECO:0000259" key="4">
    <source>
        <dbReference type="SMART" id="SM00797"/>
    </source>
</evidence>
<dbReference type="GO" id="GO:0005524">
    <property type="term" value="F:ATP binding"/>
    <property type="evidence" value="ECO:0007669"/>
    <property type="project" value="UniProtKB-KW"/>
</dbReference>
<dbReference type="InterPro" id="IPR052708">
    <property type="entry name" value="PxpC"/>
</dbReference>
<sequence>MSTATLLIEAAGPFTSLQDGGRPGLARFGVPRSGPVDRQAAAIANAAAGNGDMATTLEISRGGLRILCLDGTLAFAVAGGGFTVELLGGHMPSWCRGTLKAGERLTVLGNPWWGNWTYLALGGDTACTSWLGSTATHAPSGLGGGRLLPGMELRVEQAGRDDPLPVSTVPCPVDARPLARVRAVRGPQDGCFTADALATFFGSAFRTTATFDRMGMRLAGPSLALATDLALPSAPILAGSVQVAGDGVPTVLSADHQTTGGYPRIATVIGPDLMRLAQLSPNRPVRFVEVAPDEAVAAARMAARRQADYLSRLRADGR</sequence>
<feature type="domain" description="Carboxyltransferase" evidence="4">
    <location>
        <begin position="27"/>
        <end position="307"/>
    </location>
</feature>
<accession>A0A0P0Z3U0</accession>
<keyword evidence="3" id="KW-0067">ATP-binding</keyword>
<dbReference type="SUPFAM" id="SSF50891">
    <property type="entry name" value="Cyclophilin-like"/>
    <property type="match status" value="1"/>
</dbReference>
<dbReference type="Pfam" id="PF02626">
    <property type="entry name" value="CT_A_B"/>
    <property type="match status" value="1"/>
</dbReference>
<reference evidence="5" key="1">
    <citation type="journal article" date="2015" name="Proc. Natl. Acad. Sci. U.S.A.">
        <title>Bacterial clade with the ribosomal RNA operon on a small plasmid rather than the chromosome.</title>
        <authorList>
            <person name="Anda M."/>
            <person name="Ohtsubo Y."/>
            <person name="Okubo T."/>
            <person name="Sugawara M."/>
            <person name="Nagata Y."/>
            <person name="Tsuda M."/>
            <person name="Minamisawa K."/>
            <person name="Mitsui H."/>
        </authorList>
    </citation>
    <scope>NUCLEOTIDE SEQUENCE</scope>
    <source>
        <strain evidence="5">JCM 14755</strain>
    </source>
</reference>
<dbReference type="GO" id="GO:0016787">
    <property type="term" value="F:hydrolase activity"/>
    <property type="evidence" value="ECO:0007669"/>
    <property type="project" value="UniProtKB-KW"/>
</dbReference>
<dbReference type="SMART" id="SM00797">
    <property type="entry name" value="AHS2"/>
    <property type="match status" value="1"/>
</dbReference>
<name>A0A0P0Z3U0_9HYPH</name>
<organism evidence="5">
    <name type="scientific">Aureimonas frigidaquae</name>
    <dbReference type="NCBI Taxonomy" id="424757"/>
    <lineage>
        <taxon>Bacteria</taxon>
        <taxon>Pseudomonadati</taxon>
        <taxon>Pseudomonadota</taxon>
        <taxon>Alphaproteobacteria</taxon>
        <taxon>Hyphomicrobiales</taxon>
        <taxon>Aurantimonadaceae</taxon>
        <taxon>Aureimonas</taxon>
    </lineage>
</organism>
<keyword evidence="1" id="KW-0547">Nucleotide-binding</keyword>
<dbReference type="PANTHER" id="PTHR43309">
    <property type="entry name" value="5-OXOPROLINASE SUBUNIT C"/>
    <property type="match status" value="1"/>
</dbReference>
<keyword evidence="2 5" id="KW-0378">Hydrolase</keyword>
<dbReference type="OrthoDB" id="9768696at2"/>
<evidence type="ECO:0000256" key="2">
    <source>
        <dbReference type="ARBA" id="ARBA00022801"/>
    </source>
</evidence>